<dbReference type="InterPro" id="IPR007374">
    <property type="entry name" value="ASCH_domain"/>
</dbReference>
<organism evidence="2 3">
    <name type="scientific">Bacillus spongiae</name>
    <dbReference type="NCBI Taxonomy" id="2683610"/>
    <lineage>
        <taxon>Bacteria</taxon>
        <taxon>Bacillati</taxon>
        <taxon>Bacillota</taxon>
        <taxon>Bacilli</taxon>
        <taxon>Bacillales</taxon>
        <taxon>Bacillaceae</taxon>
        <taxon>Bacillus</taxon>
    </lineage>
</organism>
<keyword evidence="3" id="KW-1185">Reference proteome</keyword>
<dbReference type="Proteomes" id="UP001312865">
    <property type="component" value="Unassembled WGS sequence"/>
</dbReference>
<reference evidence="2 3" key="1">
    <citation type="journal article" date="2018" name="J. Microbiol.">
        <title>Bacillus spongiae sp. nov., isolated from sponge of Jeju Island.</title>
        <authorList>
            <person name="Lee G.E."/>
            <person name="Im W.T."/>
            <person name="Park J.S."/>
        </authorList>
    </citation>
    <scope>NUCLEOTIDE SEQUENCE [LARGE SCALE GENOMIC DNA]</scope>
    <source>
        <strain evidence="2 3">135PIL107-10</strain>
    </source>
</reference>
<evidence type="ECO:0000313" key="2">
    <source>
        <dbReference type="EMBL" id="MEI5908710.1"/>
    </source>
</evidence>
<dbReference type="SUPFAM" id="SSF88697">
    <property type="entry name" value="PUA domain-like"/>
    <property type="match status" value="1"/>
</dbReference>
<name>A0ABU8HH53_9BACI</name>
<dbReference type="Pfam" id="PF04266">
    <property type="entry name" value="ASCH"/>
    <property type="match status" value="1"/>
</dbReference>
<dbReference type="RefSeq" id="WP_336588158.1">
    <property type="nucleotide sequence ID" value="NZ_JBBAXC010000015.1"/>
</dbReference>
<sequence>MKGLLIKSPWIDHILQGNKTWEIRGSNTNIRGKIALIKSGTGKVFGTADLIGCKKLSFEEYKKSEAFHLVPMVKDQTKPYKNIHAWVLDNPCIFKEPIRYHHPQGAVIWVNLPEELMIRDGIDE</sequence>
<gene>
    <name evidence="2" type="ORF">WAK64_16805</name>
</gene>
<dbReference type="InterPro" id="IPR015947">
    <property type="entry name" value="PUA-like_sf"/>
</dbReference>
<evidence type="ECO:0000313" key="3">
    <source>
        <dbReference type="Proteomes" id="UP001312865"/>
    </source>
</evidence>
<proteinExistence type="predicted"/>
<dbReference type="EMBL" id="JBBAXC010000015">
    <property type="protein sequence ID" value="MEI5908710.1"/>
    <property type="molecule type" value="Genomic_DNA"/>
</dbReference>
<evidence type="ECO:0000259" key="1">
    <source>
        <dbReference type="Pfam" id="PF04266"/>
    </source>
</evidence>
<protein>
    <submittedName>
        <fullName evidence="2">ASCH domain-containing protein</fullName>
    </submittedName>
</protein>
<dbReference type="Gene3D" id="2.30.130.30">
    <property type="entry name" value="Hypothetical protein"/>
    <property type="match status" value="1"/>
</dbReference>
<accession>A0ABU8HH53</accession>
<feature type="domain" description="ASCH" evidence="1">
    <location>
        <begin position="6"/>
        <end position="68"/>
    </location>
</feature>
<comment type="caution">
    <text evidence="2">The sequence shown here is derived from an EMBL/GenBank/DDBJ whole genome shotgun (WGS) entry which is preliminary data.</text>
</comment>